<dbReference type="RefSeq" id="XP_002737600.2">
    <property type="nucleotide sequence ID" value="XM_002737554.2"/>
</dbReference>
<dbReference type="Gene3D" id="3.10.280.10">
    <property type="entry name" value="Mitochondrial glycoprotein"/>
    <property type="match status" value="1"/>
</dbReference>
<sequence>MKTAGAYDLAGSRNIYCTHAHTIAVISACVSLGKKSHVVVVKGFTRSRQNLATAMAFSAVRSISGAACRLLIQTRPSNVSATTFKSLLNSSHQSQTYRAFARSMWYMSGSNRKCSGSTIEDVHRASVKLNGWPQRCACCGLHTEGDKELSKYLQNEINLEKDSHNDLPKLPGFEVSMDGSEGILTKLMDGEQITIKFNVNHSVEFEASGEGDEDGKMQSYPNFEVTIVKSGKPKISMSCRFINDEMDNDEAQQEESGEDYFLIDEVVISNDKVTEKTYVMGSEVMAGELYDMLMNMLSERGIDNDLVEKISVFASSMEHTLYIQFLEKLKNITSS</sequence>
<comment type="similarity">
    <text evidence="1">Belongs to the MAM33 family.</text>
</comment>
<dbReference type="InterPro" id="IPR003428">
    <property type="entry name" value="MAM33"/>
</dbReference>
<name>A0ABM0GUH0_SACKO</name>
<evidence type="ECO:0000313" key="3">
    <source>
        <dbReference type="RefSeq" id="XP_002737600.2"/>
    </source>
</evidence>
<gene>
    <name evidence="3" type="primary">LOC100373076</name>
</gene>
<dbReference type="GeneID" id="100373076"/>
<dbReference type="PANTHER" id="PTHR10826">
    <property type="entry name" value="COMPLEMENT COMPONENT 1"/>
    <property type="match status" value="1"/>
</dbReference>
<dbReference type="InterPro" id="IPR036561">
    <property type="entry name" value="MAM33_sf"/>
</dbReference>
<dbReference type="Proteomes" id="UP000694865">
    <property type="component" value="Unplaced"/>
</dbReference>
<keyword evidence="2" id="KW-1185">Reference proteome</keyword>
<evidence type="ECO:0000313" key="2">
    <source>
        <dbReference type="Proteomes" id="UP000694865"/>
    </source>
</evidence>
<proteinExistence type="inferred from homology"/>
<dbReference type="PROSITE" id="PS51257">
    <property type="entry name" value="PROKAR_LIPOPROTEIN"/>
    <property type="match status" value="1"/>
</dbReference>
<dbReference type="SUPFAM" id="SSF54529">
    <property type="entry name" value="Mitochondrial glycoprotein MAM33-like"/>
    <property type="match status" value="1"/>
</dbReference>
<accession>A0ABM0GUH0</accession>
<reference evidence="3" key="1">
    <citation type="submission" date="2025-08" db="UniProtKB">
        <authorList>
            <consortium name="RefSeq"/>
        </authorList>
    </citation>
    <scope>IDENTIFICATION</scope>
    <source>
        <tissue evidence="3">Testes</tissue>
    </source>
</reference>
<protein>
    <submittedName>
        <fullName evidence="3">Complement component 1 Q subcomponent-binding protein, mitochondrial-like</fullName>
    </submittedName>
</protein>
<dbReference type="Pfam" id="PF02330">
    <property type="entry name" value="MAM33"/>
    <property type="match status" value="1"/>
</dbReference>
<dbReference type="PANTHER" id="PTHR10826:SF1">
    <property type="entry name" value="COMPLEMENT COMPONENT 1 Q SUBCOMPONENT-BINDING PROTEIN, MITOCHONDRIAL"/>
    <property type="match status" value="1"/>
</dbReference>
<evidence type="ECO:0000256" key="1">
    <source>
        <dbReference type="ARBA" id="ARBA00005457"/>
    </source>
</evidence>
<organism evidence="2 3">
    <name type="scientific">Saccoglossus kowalevskii</name>
    <name type="common">Acorn worm</name>
    <dbReference type="NCBI Taxonomy" id="10224"/>
    <lineage>
        <taxon>Eukaryota</taxon>
        <taxon>Metazoa</taxon>
        <taxon>Hemichordata</taxon>
        <taxon>Enteropneusta</taxon>
        <taxon>Harrimaniidae</taxon>
        <taxon>Saccoglossus</taxon>
    </lineage>
</organism>